<gene>
    <name evidence="3" type="ORF">PSON_ATCC_30995.1.T1240023</name>
</gene>
<sequence>MKIVYILIFLISVVKSNNKFTFLLNSGDISRTSLEFSANHPVYQIGLRCDNHNNDLWLSNNYSNLIVTPSQRQFYKCSDKNFTITLSNDFQDDYATIIVEDYNSSKKIQSFDFISDTQNYQNTALTVNKAITQGLYYVKNDFSLKISFPSTVYVEILKCPNSESQIDIKQFDINGLYRNLSGINNNTYFYDVFNTSNGTFNYRLTQSSYDSPDVFIKYQRVQIEKINDINSYTINYYLKPSATVKGDKIFISFPNFQVYNNEEVEYRITVGFQNSEQKELICGYGDSDIWRQYNSYYMNKYSLKYQKYSNNEIVADFPSYLQGNYNIRTTAIINFGGIQQTIPMQTISVYRNLYSPTGSLLIHILAPIIISVLALVGLIIGGCKYKKKKNIYLQQQQIQLIQQHNQIQNPYVGMQ</sequence>
<name>A0A8S1QY08_9CILI</name>
<comment type="caution">
    <text evidence="3">The sequence shown here is derived from an EMBL/GenBank/DDBJ whole genome shotgun (WGS) entry which is preliminary data.</text>
</comment>
<evidence type="ECO:0000256" key="2">
    <source>
        <dbReference type="SAM" id="SignalP"/>
    </source>
</evidence>
<evidence type="ECO:0008006" key="5">
    <source>
        <dbReference type="Google" id="ProtNLM"/>
    </source>
</evidence>
<reference evidence="3" key="1">
    <citation type="submission" date="2021-01" db="EMBL/GenBank/DDBJ databases">
        <authorList>
            <consortium name="Genoscope - CEA"/>
            <person name="William W."/>
        </authorList>
    </citation>
    <scope>NUCLEOTIDE SEQUENCE</scope>
</reference>
<protein>
    <recommendedName>
        <fullName evidence="5">Transmembrane protein</fullName>
    </recommendedName>
</protein>
<dbReference type="Proteomes" id="UP000692954">
    <property type="component" value="Unassembled WGS sequence"/>
</dbReference>
<feature type="signal peptide" evidence="2">
    <location>
        <begin position="1"/>
        <end position="16"/>
    </location>
</feature>
<keyword evidence="1" id="KW-0472">Membrane</keyword>
<keyword evidence="1" id="KW-1133">Transmembrane helix</keyword>
<dbReference type="OrthoDB" id="298576at2759"/>
<keyword evidence="4" id="KW-1185">Reference proteome</keyword>
<evidence type="ECO:0000313" key="3">
    <source>
        <dbReference type="EMBL" id="CAD8120005.1"/>
    </source>
</evidence>
<feature type="chain" id="PRO_5035792649" description="Transmembrane protein" evidence="2">
    <location>
        <begin position="17"/>
        <end position="415"/>
    </location>
</feature>
<keyword evidence="2" id="KW-0732">Signal</keyword>
<dbReference type="EMBL" id="CAJJDN010000124">
    <property type="protein sequence ID" value="CAD8120005.1"/>
    <property type="molecule type" value="Genomic_DNA"/>
</dbReference>
<proteinExistence type="predicted"/>
<feature type="transmembrane region" description="Helical" evidence="1">
    <location>
        <begin position="360"/>
        <end position="380"/>
    </location>
</feature>
<accession>A0A8S1QY08</accession>
<evidence type="ECO:0000313" key="4">
    <source>
        <dbReference type="Proteomes" id="UP000692954"/>
    </source>
</evidence>
<dbReference type="AlphaFoldDB" id="A0A8S1QY08"/>
<organism evidence="3 4">
    <name type="scientific">Paramecium sonneborni</name>
    <dbReference type="NCBI Taxonomy" id="65129"/>
    <lineage>
        <taxon>Eukaryota</taxon>
        <taxon>Sar</taxon>
        <taxon>Alveolata</taxon>
        <taxon>Ciliophora</taxon>
        <taxon>Intramacronucleata</taxon>
        <taxon>Oligohymenophorea</taxon>
        <taxon>Peniculida</taxon>
        <taxon>Parameciidae</taxon>
        <taxon>Paramecium</taxon>
    </lineage>
</organism>
<keyword evidence="1" id="KW-0812">Transmembrane</keyword>
<evidence type="ECO:0000256" key="1">
    <source>
        <dbReference type="SAM" id="Phobius"/>
    </source>
</evidence>